<dbReference type="Pfam" id="PF00990">
    <property type="entry name" value="GGDEF"/>
    <property type="match status" value="1"/>
</dbReference>
<feature type="domain" description="GGDEF" evidence="3">
    <location>
        <begin position="581"/>
        <end position="714"/>
    </location>
</feature>
<dbReference type="InterPro" id="IPR035919">
    <property type="entry name" value="EAL_sf"/>
</dbReference>
<dbReference type="InterPro" id="IPR035965">
    <property type="entry name" value="PAS-like_dom_sf"/>
</dbReference>
<dbReference type="PANTHER" id="PTHR44757">
    <property type="entry name" value="DIGUANYLATE CYCLASE DGCP"/>
    <property type="match status" value="1"/>
</dbReference>
<reference evidence="5" key="1">
    <citation type="submission" date="2015-07" db="EMBL/GenBank/DDBJ databases">
        <title>Draft genome sequence of Acetobacterium bakii DSM 8293, a potential psychrophilic chemical producer through syngas fermentation.</title>
        <authorList>
            <person name="Song Y."/>
            <person name="Hwang S."/>
            <person name="Cho B.-K."/>
        </authorList>
    </citation>
    <scope>NUCLEOTIDE SEQUENCE [LARGE SCALE GENOMIC DNA]</scope>
    <source>
        <strain evidence="5">DSM 8239</strain>
    </source>
</reference>
<accession>A0A0L6TXH5</accession>
<keyword evidence="1" id="KW-0472">Membrane</keyword>
<dbReference type="InterPro" id="IPR029787">
    <property type="entry name" value="Nucleotide_cyclase"/>
</dbReference>
<evidence type="ECO:0000256" key="1">
    <source>
        <dbReference type="SAM" id="Phobius"/>
    </source>
</evidence>
<keyword evidence="1" id="KW-0812">Transmembrane</keyword>
<evidence type="ECO:0000259" key="2">
    <source>
        <dbReference type="PROSITE" id="PS50883"/>
    </source>
</evidence>
<dbReference type="Pfam" id="PF00563">
    <property type="entry name" value="EAL"/>
    <property type="match status" value="1"/>
</dbReference>
<dbReference type="SMART" id="SM00052">
    <property type="entry name" value="EAL"/>
    <property type="match status" value="1"/>
</dbReference>
<evidence type="ECO:0000313" key="4">
    <source>
        <dbReference type="EMBL" id="KNZ40948.1"/>
    </source>
</evidence>
<dbReference type="InterPro" id="IPR043128">
    <property type="entry name" value="Rev_trsase/Diguanyl_cyclase"/>
</dbReference>
<evidence type="ECO:0008006" key="6">
    <source>
        <dbReference type="Google" id="ProtNLM"/>
    </source>
</evidence>
<dbReference type="InterPro" id="IPR001633">
    <property type="entry name" value="EAL_dom"/>
</dbReference>
<dbReference type="NCBIfam" id="TIGR00254">
    <property type="entry name" value="GGDEF"/>
    <property type="match status" value="1"/>
</dbReference>
<dbReference type="EMBL" id="LGYO01000040">
    <property type="protein sequence ID" value="KNZ40948.1"/>
    <property type="molecule type" value="Genomic_DNA"/>
</dbReference>
<evidence type="ECO:0000259" key="3">
    <source>
        <dbReference type="PROSITE" id="PS50887"/>
    </source>
</evidence>
<dbReference type="AlphaFoldDB" id="A0A0L6TXH5"/>
<keyword evidence="5" id="KW-1185">Reference proteome</keyword>
<protein>
    <recommendedName>
        <fullName evidence="6">Diguanylate cyclase</fullName>
    </recommendedName>
</protein>
<dbReference type="PROSITE" id="PS50883">
    <property type="entry name" value="EAL"/>
    <property type="match status" value="1"/>
</dbReference>
<dbReference type="Gene3D" id="3.30.450.20">
    <property type="entry name" value="PAS domain"/>
    <property type="match status" value="1"/>
</dbReference>
<evidence type="ECO:0000313" key="5">
    <source>
        <dbReference type="Proteomes" id="UP000036873"/>
    </source>
</evidence>
<dbReference type="Gene3D" id="3.40.50.2300">
    <property type="match status" value="2"/>
</dbReference>
<dbReference type="SUPFAM" id="SSF55785">
    <property type="entry name" value="PYP-like sensor domain (PAS domain)"/>
    <property type="match status" value="1"/>
</dbReference>
<dbReference type="PROSITE" id="PS50887">
    <property type="entry name" value="GGDEF"/>
    <property type="match status" value="1"/>
</dbReference>
<feature type="transmembrane region" description="Helical" evidence="1">
    <location>
        <begin position="352"/>
        <end position="375"/>
    </location>
</feature>
<gene>
    <name evidence="4" type="ORF">AKG39_14665</name>
</gene>
<dbReference type="Proteomes" id="UP000036873">
    <property type="component" value="Unassembled WGS sequence"/>
</dbReference>
<dbReference type="InterPro" id="IPR000160">
    <property type="entry name" value="GGDEF_dom"/>
</dbReference>
<dbReference type="OrthoDB" id="1647636at2"/>
<dbReference type="PATRIC" id="fig|52689.4.peg.2447"/>
<dbReference type="SUPFAM" id="SSF141868">
    <property type="entry name" value="EAL domain-like"/>
    <property type="match status" value="1"/>
</dbReference>
<comment type="caution">
    <text evidence="4">The sequence shown here is derived from an EMBL/GenBank/DDBJ whole genome shotgun (WGS) entry which is preliminary data.</text>
</comment>
<dbReference type="STRING" id="52689.AKG39_14665"/>
<dbReference type="SMART" id="SM00267">
    <property type="entry name" value="GGDEF"/>
    <property type="match status" value="1"/>
</dbReference>
<dbReference type="Gene3D" id="3.20.20.450">
    <property type="entry name" value="EAL domain"/>
    <property type="match status" value="1"/>
</dbReference>
<dbReference type="PANTHER" id="PTHR44757:SF2">
    <property type="entry name" value="BIOFILM ARCHITECTURE MAINTENANCE PROTEIN MBAA"/>
    <property type="match status" value="1"/>
</dbReference>
<dbReference type="Gene3D" id="3.30.70.270">
    <property type="match status" value="1"/>
</dbReference>
<dbReference type="RefSeq" id="WP_050741154.1">
    <property type="nucleotide sequence ID" value="NZ_LGYO01000040.1"/>
</dbReference>
<dbReference type="InterPro" id="IPR052155">
    <property type="entry name" value="Biofilm_reg_signaling"/>
</dbReference>
<dbReference type="CDD" id="cd01949">
    <property type="entry name" value="GGDEF"/>
    <property type="match status" value="1"/>
</dbReference>
<name>A0A0L6TXH5_9FIRM</name>
<dbReference type="CDD" id="cd01948">
    <property type="entry name" value="EAL"/>
    <property type="match status" value="1"/>
</dbReference>
<dbReference type="SUPFAM" id="SSF55073">
    <property type="entry name" value="Nucleotide cyclase"/>
    <property type="match status" value="1"/>
</dbReference>
<feature type="domain" description="EAL" evidence="2">
    <location>
        <begin position="723"/>
        <end position="973"/>
    </location>
</feature>
<sequence length="984" mass="112248">MKIKKRSNCLSTDYFSIIVVLIFLVFCTTIDSVKAMDAKKNVLFISSYTESFMTVPDQIRGIQSAFDKNNINLEIEYMDSKRLDTAENRQLFYDTLAYKFANLPAYDAIIVGDDNALQFTMDYQDKLFSQIPIVFFGVNDPERGNKANANPYITGLLEESALSDNIGIAYRFNPEATKVVAIVDSTLTGQGDQQQFKAAQSKYPNLIFSLLNASEYSFNEFGLILEKLDNETILLFLSMNQDKTGEYLDLEKAFLFLREHTHIPVYRASIGGVGEGLMGGKLIDYEAFGRISGELVIKILNGTPVDSIDLIQETPYYYTFDYALIQKYDIDEGLIPPSAVLVNKAENPLEKYWNVILAIGTVMVFLTIVSLILIIDNLKRRTIQNELSESNKELTSTYKELAITEDALRRQYDVMEEHDHEVSVLNQKYEIAIQSTNSAVWELDLQSKKIMISESFATIINKKINQTEDVFKLLELIIDNKYIQKLVNECTGYLAGEIPEINIQVPIKTGNQEKKWILVRGKGISDIDNHIKKIHGILMDTTKIKEQEEYINYLAQHDHLTRLPNRMKFLDRLSNELKTEKPGAVFLFDIDNFKSINDTQGHVYGDGLLKSIAGRLLNIADENMLVARLGGDEFLILIMNTLNLADIDSYAQKIEDVFEKPFSLEGTDNYINISMGITCYPCDSNNIDQLIMNADTAMYNVKNGNKNNYIYYHPEMKTAMTRKVEIESILRNALKENGFKLVYQPQVDLTTGEVIGFEALLRLKDYQIGPDRFIPIAEETGLIIEIGRWVAQETISQIVFWRKKGFKEKTVAINFSSKQLRDKSYIKYLLQLLSDNNLDSRYLEIEITESILLENDKETIAFLNELKEEGFSIALDDFGTGYSSLNYLTYMPVDKIKLDKSINDRFVNSNNIKIMESLILLAHSLNLKITAEGIEEWDKFLILKKWGCDFIQGYVFSKPLSSEAIEGIYNQDLIKKNRGSALIP</sequence>
<organism evidence="4 5">
    <name type="scientific">Acetobacterium bakii</name>
    <dbReference type="NCBI Taxonomy" id="52689"/>
    <lineage>
        <taxon>Bacteria</taxon>
        <taxon>Bacillati</taxon>
        <taxon>Bacillota</taxon>
        <taxon>Clostridia</taxon>
        <taxon>Eubacteriales</taxon>
        <taxon>Eubacteriaceae</taxon>
        <taxon>Acetobacterium</taxon>
    </lineage>
</organism>
<proteinExistence type="predicted"/>
<keyword evidence="1" id="KW-1133">Transmembrane helix</keyword>